<dbReference type="GO" id="GO:0009451">
    <property type="term" value="P:RNA modification"/>
    <property type="evidence" value="ECO:0007669"/>
    <property type="project" value="InterPro"/>
</dbReference>
<dbReference type="InterPro" id="IPR046960">
    <property type="entry name" value="PPR_At4g14850-like_plant"/>
</dbReference>
<dbReference type="EMBL" id="JABCRI010000015">
    <property type="protein sequence ID" value="KAF8393551.1"/>
    <property type="molecule type" value="Genomic_DNA"/>
</dbReference>
<dbReference type="AlphaFoldDB" id="A0A834YVW7"/>
<dbReference type="OMA" id="TGRWLHE"/>
<dbReference type="PANTHER" id="PTHR47926">
    <property type="entry name" value="PENTATRICOPEPTIDE REPEAT-CONTAINING PROTEIN"/>
    <property type="match status" value="1"/>
</dbReference>
<comment type="caution">
    <text evidence="3">The sequence shown here is derived from an EMBL/GenBank/DDBJ whole genome shotgun (WGS) entry which is preliminary data.</text>
</comment>
<dbReference type="Proteomes" id="UP000655225">
    <property type="component" value="Unassembled WGS sequence"/>
</dbReference>
<dbReference type="Pfam" id="PF01535">
    <property type="entry name" value="PPR"/>
    <property type="match status" value="4"/>
</dbReference>
<evidence type="ECO:0000256" key="2">
    <source>
        <dbReference type="PROSITE-ProRule" id="PRU00708"/>
    </source>
</evidence>
<dbReference type="NCBIfam" id="TIGR00756">
    <property type="entry name" value="PPR"/>
    <property type="match status" value="4"/>
</dbReference>
<keyword evidence="1" id="KW-0677">Repeat</keyword>
<dbReference type="OrthoDB" id="185373at2759"/>
<evidence type="ECO:0000256" key="1">
    <source>
        <dbReference type="ARBA" id="ARBA00022737"/>
    </source>
</evidence>
<keyword evidence="4" id="KW-1185">Reference proteome</keyword>
<feature type="repeat" description="PPR" evidence="2">
    <location>
        <begin position="334"/>
        <end position="368"/>
    </location>
</feature>
<dbReference type="FunFam" id="1.25.40.10:FF:000470">
    <property type="entry name" value="Pentatricopeptide repeat-containing protein At5g66520"/>
    <property type="match status" value="1"/>
</dbReference>
<dbReference type="GO" id="GO:0003723">
    <property type="term" value="F:RNA binding"/>
    <property type="evidence" value="ECO:0007669"/>
    <property type="project" value="InterPro"/>
</dbReference>
<dbReference type="PANTHER" id="PTHR47926:SF454">
    <property type="entry name" value="REPEAT-CONTAINING PROTEIN, PUTATIVE-RELATED"/>
    <property type="match status" value="1"/>
</dbReference>
<dbReference type="Pfam" id="PF13041">
    <property type="entry name" value="PPR_2"/>
    <property type="match status" value="2"/>
</dbReference>
<organism evidence="3 4">
    <name type="scientific">Tetracentron sinense</name>
    <name type="common">Spur-leaf</name>
    <dbReference type="NCBI Taxonomy" id="13715"/>
    <lineage>
        <taxon>Eukaryota</taxon>
        <taxon>Viridiplantae</taxon>
        <taxon>Streptophyta</taxon>
        <taxon>Embryophyta</taxon>
        <taxon>Tracheophyta</taxon>
        <taxon>Spermatophyta</taxon>
        <taxon>Magnoliopsida</taxon>
        <taxon>Trochodendrales</taxon>
        <taxon>Trochodendraceae</taxon>
        <taxon>Tetracentron</taxon>
    </lineage>
</organism>
<name>A0A834YVW7_TETSI</name>
<sequence length="535" mass="60100">MSAISFFTLLRRLEPLPFVPVFFRTNYHSLPYNYLLNSCSSLTELERIHARILTDGFSQNLLLATKLITLACTCTLAPSMDYARKLFDGIPQRDVFLWNTLIRGYADSGPCREALILYRNMHFSGLLPDHYTFPFVIRSCAVMSAVREGKEVHCNIITNGFYLNVFVQSSLVTMYSQSGETLNSELVFDGMVVRNIVSWTAMIAGYVQNGFFKEGLGVFRGMVASGVDLDLSLGNTLIALYGKCGHVEIARSLFDQMVVRTLVSWNAMIAAYEQNDAACASLGALNTGRWIHELVTSKGLETNVPITNALIHMYAKCGNIDLARNVFERFPHRSVVSWTAMIGACASHGHGEGALKLFSEMKEDRVRPNSFTFTAVFTACRHSGLVEEGGKHFESMSRDYSIVPGVEHCACMVDLLGRAGWLIEAFEFIKRMLIEPDVGVWGALLGACRIHRNLKLAELVAEHLFQLDPQTVTYYVLMSNIYAEAGRWEDVARLRELMKGRELNPWSEFGGDKSKVPYISIRPKNESFKRKHILI</sequence>
<dbReference type="Gene3D" id="1.25.40.10">
    <property type="entry name" value="Tetratricopeptide repeat domain"/>
    <property type="match status" value="5"/>
</dbReference>
<protein>
    <recommendedName>
        <fullName evidence="5">Pentatricopeptide repeat-containing protein</fullName>
    </recommendedName>
</protein>
<evidence type="ECO:0000313" key="4">
    <source>
        <dbReference type="Proteomes" id="UP000655225"/>
    </source>
</evidence>
<evidence type="ECO:0008006" key="5">
    <source>
        <dbReference type="Google" id="ProtNLM"/>
    </source>
</evidence>
<dbReference type="FunFam" id="1.25.40.10:FF:000090">
    <property type="entry name" value="Pentatricopeptide repeat-containing protein, chloroplastic"/>
    <property type="match status" value="1"/>
</dbReference>
<dbReference type="PROSITE" id="PS51375">
    <property type="entry name" value="PPR"/>
    <property type="match status" value="4"/>
</dbReference>
<feature type="repeat" description="PPR" evidence="2">
    <location>
        <begin position="230"/>
        <end position="264"/>
    </location>
</feature>
<evidence type="ECO:0000313" key="3">
    <source>
        <dbReference type="EMBL" id="KAF8393551.1"/>
    </source>
</evidence>
<dbReference type="InterPro" id="IPR046848">
    <property type="entry name" value="E_motif"/>
</dbReference>
<dbReference type="InterPro" id="IPR011990">
    <property type="entry name" value="TPR-like_helical_dom_sf"/>
</dbReference>
<dbReference type="InterPro" id="IPR002885">
    <property type="entry name" value="PPR_rpt"/>
</dbReference>
<feature type="repeat" description="PPR" evidence="2">
    <location>
        <begin position="94"/>
        <end position="128"/>
    </location>
</feature>
<dbReference type="Pfam" id="PF20431">
    <property type="entry name" value="E_motif"/>
    <property type="match status" value="1"/>
</dbReference>
<accession>A0A834YVW7</accession>
<proteinExistence type="predicted"/>
<feature type="repeat" description="PPR" evidence="2">
    <location>
        <begin position="195"/>
        <end position="229"/>
    </location>
</feature>
<reference evidence="3 4" key="1">
    <citation type="submission" date="2020-04" db="EMBL/GenBank/DDBJ databases">
        <title>Plant Genome Project.</title>
        <authorList>
            <person name="Zhang R.-G."/>
        </authorList>
    </citation>
    <scope>NUCLEOTIDE SEQUENCE [LARGE SCALE GENOMIC DNA]</scope>
    <source>
        <strain evidence="3">YNK0</strain>
        <tissue evidence="3">Leaf</tissue>
    </source>
</reference>
<gene>
    <name evidence="3" type="ORF">HHK36_021795</name>
</gene>